<evidence type="ECO:0000313" key="2">
    <source>
        <dbReference type="Proteomes" id="UP001597343"/>
    </source>
</evidence>
<name>A0ABW4ZT43_9BACL</name>
<protein>
    <submittedName>
        <fullName evidence="1">Uncharacterized protein</fullName>
    </submittedName>
</protein>
<comment type="caution">
    <text evidence="1">The sequence shown here is derived from an EMBL/GenBank/DDBJ whole genome shotgun (WGS) entry which is preliminary data.</text>
</comment>
<keyword evidence="2" id="KW-1185">Reference proteome</keyword>
<reference evidence="2" key="1">
    <citation type="journal article" date="2019" name="Int. J. Syst. Evol. Microbiol.">
        <title>The Global Catalogue of Microorganisms (GCM) 10K type strain sequencing project: providing services to taxonomists for standard genome sequencing and annotation.</title>
        <authorList>
            <consortium name="The Broad Institute Genomics Platform"/>
            <consortium name="The Broad Institute Genome Sequencing Center for Infectious Disease"/>
            <person name="Wu L."/>
            <person name="Ma J."/>
        </authorList>
    </citation>
    <scope>NUCLEOTIDE SEQUENCE [LARGE SCALE GENOMIC DNA]</scope>
    <source>
        <strain evidence="2">CGMCC 1.13574</strain>
    </source>
</reference>
<proteinExistence type="predicted"/>
<organism evidence="1 2">
    <name type="scientific">Tumebacillus lipolyticus</name>
    <dbReference type="NCBI Taxonomy" id="1280370"/>
    <lineage>
        <taxon>Bacteria</taxon>
        <taxon>Bacillati</taxon>
        <taxon>Bacillota</taxon>
        <taxon>Bacilli</taxon>
        <taxon>Bacillales</taxon>
        <taxon>Alicyclobacillaceae</taxon>
        <taxon>Tumebacillus</taxon>
    </lineage>
</organism>
<accession>A0ABW4ZT43</accession>
<evidence type="ECO:0000313" key="1">
    <source>
        <dbReference type="EMBL" id="MFD2168494.1"/>
    </source>
</evidence>
<gene>
    <name evidence="1" type="ORF">ACFSOY_00495</name>
</gene>
<dbReference type="RefSeq" id="WP_386043255.1">
    <property type="nucleotide sequence ID" value="NZ_JBHUIO010000002.1"/>
</dbReference>
<dbReference type="Proteomes" id="UP001597343">
    <property type="component" value="Unassembled WGS sequence"/>
</dbReference>
<sequence>MGSIIEKGEKVMTAAEARKLNKMAEEIRQTAATPRCQLGKPCEWLVPAGAGKALCGTVRCVDQDGWSVERA</sequence>
<dbReference type="EMBL" id="JBHUIO010000002">
    <property type="protein sequence ID" value="MFD2168494.1"/>
    <property type="molecule type" value="Genomic_DNA"/>
</dbReference>